<reference evidence="3 4" key="1">
    <citation type="journal article" date="2016" name="Syst. Appl. Microbiol.">
        <title>Pararhizobium polonicum sp. nov. isolated from tumors on stone fruit rootstocks.</title>
        <authorList>
            <person name="Pulawska J."/>
            <person name="Kuzmanovic N."/>
            <person name="Willems A."/>
            <person name="Pothier J.F."/>
        </authorList>
    </citation>
    <scope>NUCLEOTIDE SEQUENCE [LARGE SCALE GENOMIC DNA]</scope>
    <source>
        <strain evidence="3 4">F5.1</strain>
    </source>
</reference>
<accession>A0A1C7P2Z0</accession>
<dbReference type="AlphaFoldDB" id="A0A1C7P2Z0"/>
<evidence type="ECO:0008006" key="5">
    <source>
        <dbReference type="Google" id="ProtNLM"/>
    </source>
</evidence>
<name>A0A1C7P2Z0_9HYPH</name>
<protein>
    <recommendedName>
        <fullName evidence="5">4-oxalomesaconate tautomerase</fullName>
    </recommendedName>
</protein>
<dbReference type="PANTHER" id="PTHR43709">
    <property type="entry name" value="ACONITATE ISOMERASE-RELATED"/>
    <property type="match status" value="1"/>
</dbReference>
<dbReference type="Gene3D" id="3.10.310.10">
    <property type="entry name" value="Diaminopimelate Epimerase, Chain A, domain 1"/>
    <property type="match status" value="2"/>
</dbReference>
<evidence type="ECO:0000256" key="2">
    <source>
        <dbReference type="ARBA" id="ARBA00023235"/>
    </source>
</evidence>
<dbReference type="PATRIC" id="fig|1612624.7.peg.3443"/>
<sequence>MRGGSSRGPFFLASDLPADIQTCDKVLISVMGSSNSLQINGIGGGHPLTSKVAIVSRSDADGVDIDYEFVQVLVESAAVDRKPNCGNMLSGVGPFAIESGLLTATDPETLVRIRNTNTGAVVDVVLQTPGGEVEYEGNAVVDGVPGTAAPIRMLFEDSRGSITGSLLPAGAPVTDLDGVPASLVDGAIPVMILAAKALGLRGDESAEEIDANHALFERVEALRRLAGSRMGLGDVGGQVVPKVALLSRPTRGGTLCVRYLTPDKCHRTLAVTGAVTLVMALFAPGTIANTLVEGLEVIDEVSMEHPEGMFRISVETERAPNGHREIKRLSTIRTARRIFEGSIILPSDVWPSGL</sequence>
<dbReference type="SUPFAM" id="SSF54506">
    <property type="entry name" value="Diaminopimelate epimerase-like"/>
    <property type="match status" value="2"/>
</dbReference>
<dbReference type="NCBIfam" id="NF033377">
    <property type="entry name" value="OMA_tautomer"/>
    <property type="match status" value="1"/>
</dbReference>
<comment type="similarity">
    <text evidence="1">Belongs to the PrpF family.</text>
</comment>
<dbReference type="Pfam" id="PF04303">
    <property type="entry name" value="PrpF"/>
    <property type="match status" value="1"/>
</dbReference>
<evidence type="ECO:0000313" key="4">
    <source>
        <dbReference type="Proteomes" id="UP000093111"/>
    </source>
</evidence>
<dbReference type="InterPro" id="IPR047687">
    <property type="entry name" value="OMA_tautomer-like"/>
</dbReference>
<gene>
    <name evidence="3" type="ORF">ADU59_09510</name>
</gene>
<dbReference type="PANTHER" id="PTHR43709:SF3">
    <property type="entry name" value="ISOMERASE YBHH-RELATED"/>
    <property type="match status" value="1"/>
</dbReference>
<dbReference type="Proteomes" id="UP000093111">
    <property type="component" value="Unassembled WGS sequence"/>
</dbReference>
<dbReference type="InterPro" id="IPR007400">
    <property type="entry name" value="PrpF-like"/>
</dbReference>
<evidence type="ECO:0000313" key="3">
    <source>
        <dbReference type="EMBL" id="OBZ95618.1"/>
    </source>
</evidence>
<comment type="caution">
    <text evidence="3">The sequence shown here is derived from an EMBL/GenBank/DDBJ whole genome shotgun (WGS) entry which is preliminary data.</text>
</comment>
<dbReference type="EMBL" id="LGLV01000006">
    <property type="protein sequence ID" value="OBZ95618.1"/>
    <property type="molecule type" value="Genomic_DNA"/>
</dbReference>
<organism evidence="3 4">
    <name type="scientific">Pararhizobium polonicum</name>
    <dbReference type="NCBI Taxonomy" id="1612624"/>
    <lineage>
        <taxon>Bacteria</taxon>
        <taxon>Pseudomonadati</taxon>
        <taxon>Pseudomonadota</taxon>
        <taxon>Alphaproteobacteria</taxon>
        <taxon>Hyphomicrobiales</taxon>
        <taxon>Rhizobiaceae</taxon>
        <taxon>Rhizobium/Agrobacterium group</taxon>
        <taxon>Pararhizobium</taxon>
    </lineage>
</organism>
<keyword evidence="2" id="KW-0413">Isomerase</keyword>
<keyword evidence="4" id="KW-1185">Reference proteome</keyword>
<dbReference type="STRING" id="1612624.ADU59_09510"/>
<evidence type="ECO:0000256" key="1">
    <source>
        <dbReference type="ARBA" id="ARBA00007673"/>
    </source>
</evidence>
<proteinExistence type="inferred from homology"/>
<dbReference type="GO" id="GO:0016853">
    <property type="term" value="F:isomerase activity"/>
    <property type="evidence" value="ECO:0007669"/>
    <property type="project" value="UniProtKB-KW"/>
</dbReference>